<evidence type="ECO:0000313" key="5">
    <source>
        <dbReference type="Proteomes" id="UP001194746"/>
    </source>
</evidence>
<protein>
    <submittedName>
        <fullName evidence="4">NmrA-like domain-containing protein 1</fullName>
    </submittedName>
</protein>
<evidence type="ECO:0000256" key="2">
    <source>
        <dbReference type="ARBA" id="ARBA00022857"/>
    </source>
</evidence>
<dbReference type="InterPro" id="IPR051164">
    <property type="entry name" value="NmrA-like_oxidored"/>
</dbReference>
<dbReference type="Gene3D" id="3.40.50.720">
    <property type="entry name" value="NAD(P)-binding Rossmann-like Domain"/>
    <property type="match status" value="1"/>
</dbReference>
<comment type="similarity">
    <text evidence="1">Belongs to the NmrA-type oxidoreductase family.</text>
</comment>
<evidence type="ECO:0000313" key="4">
    <source>
        <dbReference type="EMBL" id="KAF9893201.1"/>
    </source>
</evidence>
<sequence length="308" mass="33561">MSKKLVIFGATGQQGHSMLTTVHEDPILSKQYSLRAITRDTSSATAQSIANKGIEVVQADVKDPATLPAALKDANTVILTTPTEYTPDLKEREYRVVKSVGDAAVAAGVEYFIFSTEVHCPELWNGRAVDSFDAKAEAEAYLRTLPLKTSFFAPGMFMQNLATVMAPRPAGDGTYVIANIMAPDAKGPVIDVVGDSGKYVASLLYEPEKSVGVTLYAASGLYSFAEMAQIISRVSGKTVKYVQLPEEVYAGFMPAEMGGRMVDMMRFIEEVGYYGPDTERLVEETVARVKKGKLTSLEEFAEKYLVDF</sequence>
<dbReference type="AlphaFoldDB" id="A0AAD4GXS8"/>
<name>A0AAD4GXS8_ASPNN</name>
<dbReference type="PANTHER" id="PTHR42748">
    <property type="entry name" value="NITROGEN METABOLITE REPRESSION PROTEIN NMRA FAMILY MEMBER"/>
    <property type="match status" value="1"/>
</dbReference>
<accession>A0AAD4GXS8</accession>
<dbReference type="InterPro" id="IPR008030">
    <property type="entry name" value="NmrA-like"/>
</dbReference>
<evidence type="ECO:0000256" key="1">
    <source>
        <dbReference type="ARBA" id="ARBA00006328"/>
    </source>
</evidence>
<dbReference type="PANTHER" id="PTHR42748:SF11">
    <property type="entry name" value="NMRA-LIKE DOMAIN-CONTAINING PROTEIN"/>
    <property type="match status" value="1"/>
</dbReference>
<proteinExistence type="inferred from homology"/>
<reference evidence="4" key="2">
    <citation type="submission" date="2020-02" db="EMBL/GenBank/DDBJ databases">
        <authorList>
            <person name="Gilchrist C.L.M."/>
            <person name="Chooi Y.-H."/>
        </authorList>
    </citation>
    <scope>NUCLEOTIDE SEQUENCE</scope>
    <source>
        <strain evidence="4">MST-FP2251</strain>
    </source>
</reference>
<evidence type="ECO:0000259" key="3">
    <source>
        <dbReference type="Pfam" id="PF05368"/>
    </source>
</evidence>
<dbReference type="Gene3D" id="3.90.25.10">
    <property type="entry name" value="UDP-galactose 4-epimerase, domain 1"/>
    <property type="match status" value="1"/>
</dbReference>
<dbReference type="Proteomes" id="UP001194746">
    <property type="component" value="Unassembled WGS sequence"/>
</dbReference>
<keyword evidence="5" id="KW-1185">Reference proteome</keyword>
<dbReference type="SUPFAM" id="SSF51735">
    <property type="entry name" value="NAD(P)-binding Rossmann-fold domains"/>
    <property type="match status" value="1"/>
</dbReference>
<dbReference type="GO" id="GO:0005634">
    <property type="term" value="C:nucleus"/>
    <property type="evidence" value="ECO:0007669"/>
    <property type="project" value="TreeGrafter"/>
</dbReference>
<dbReference type="CDD" id="cd05251">
    <property type="entry name" value="NmrA_like_SDR_a"/>
    <property type="match status" value="1"/>
</dbReference>
<keyword evidence="2" id="KW-0521">NADP</keyword>
<feature type="domain" description="NmrA-like" evidence="3">
    <location>
        <begin position="1"/>
        <end position="301"/>
    </location>
</feature>
<reference evidence="4" key="1">
    <citation type="journal article" date="2019" name="Beilstein J. Org. Chem.">
        <title>Nanangenines: drimane sesquiterpenoids as the dominant metabolite cohort of a novel Australian fungus, Aspergillus nanangensis.</title>
        <authorList>
            <person name="Lacey H.J."/>
            <person name="Gilchrist C.L.M."/>
            <person name="Crombie A."/>
            <person name="Kalaitzis J.A."/>
            <person name="Vuong D."/>
            <person name="Rutledge P.J."/>
            <person name="Turner P."/>
            <person name="Pitt J.I."/>
            <person name="Lacey E."/>
            <person name="Chooi Y.H."/>
            <person name="Piggott A.M."/>
        </authorList>
    </citation>
    <scope>NUCLEOTIDE SEQUENCE</scope>
    <source>
        <strain evidence="4">MST-FP2251</strain>
    </source>
</reference>
<organism evidence="4 5">
    <name type="scientific">Aspergillus nanangensis</name>
    <dbReference type="NCBI Taxonomy" id="2582783"/>
    <lineage>
        <taxon>Eukaryota</taxon>
        <taxon>Fungi</taxon>
        <taxon>Dikarya</taxon>
        <taxon>Ascomycota</taxon>
        <taxon>Pezizomycotina</taxon>
        <taxon>Eurotiomycetes</taxon>
        <taxon>Eurotiomycetidae</taxon>
        <taxon>Eurotiales</taxon>
        <taxon>Aspergillaceae</taxon>
        <taxon>Aspergillus</taxon>
        <taxon>Aspergillus subgen. Circumdati</taxon>
    </lineage>
</organism>
<gene>
    <name evidence="4" type="primary">NMRAL1</name>
    <name evidence="4" type="ORF">FE257_011624</name>
</gene>
<dbReference type="EMBL" id="VCAU01000008">
    <property type="protein sequence ID" value="KAF9893201.1"/>
    <property type="molecule type" value="Genomic_DNA"/>
</dbReference>
<comment type="caution">
    <text evidence="4">The sequence shown here is derived from an EMBL/GenBank/DDBJ whole genome shotgun (WGS) entry which is preliminary data.</text>
</comment>
<dbReference type="Pfam" id="PF05368">
    <property type="entry name" value="NmrA"/>
    <property type="match status" value="1"/>
</dbReference>
<dbReference type="InterPro" id="IPR036291">
    <property type="entry name" value="NAD(P)-bd_dom_sf"/>
</dbReference>